<keyword evidence="2" id="KW-1185">Reference proteome</keyword>
<organism evidence="1 2">
    <name type="scientific">Arcicella rosea</name>
    <dbReference type="NCBI Taxonomy" id="502909"/>
    <lineage>
        <taxon>Bacteria</taxon>
        <taxon>Pseudomonadati</taxon>
        <taxon>Bacteroidota</taxon>
        <taxon>Cytophagia</taxon>
        <taxon>Cytophagales</taxon>
        <taxon>Flectobacillaceae</taxon>
        <taxon>Arcicella</taxon>
    </lineage>
</organism>
<sequence>METLVFKTNIASPIGIQAIWDALKSIGISNFNIDFHDVNKILKIVSEQFTPCEKIINALAGLGYQCEKIS</sequence>
<comment type="caution">
    <text evidence="1">The sequence shown here is derived from an EMBL/GenBank/DDBJ whole genome shotgun (WGS) entry which is preliminary data.</text>
</comment>
<dbReference type="GO" id="GO:0032259">
    <property type="term" value="P:methylation"/>
    <property type="evidence" value="ECO:0007669"/>
    <property type="project" value="UniProtKB-KW"/>
</dbReference>
<keyword evidence="1" id="KW-0489">Methyltransferase</keyword>
<name>A0A841EVP3_9BACT</name>
<reference evidence="1 2" key="1">
    <citation type="submission" date="2020-08" db="EMBL/GenBank/DDBJ databases">
        <title>Functional genomics of gut bacteria from endangered species of beetles.</title>
        <authorList>
            <person name="Carlos-Shanley C."/>
        </authorList>
    </citation>
    <scope>NUCLEOTIDE SEQUENCE [LARGE SCALE GENOMIC DNA]</scope>
    <source>
        <strain evidence="1 2">S00070</strain>
    </source>
</reference>
<dbReference type="AlphaFoldDB" id="A0A841EVP3"/>
<proteinExistence type="predicted"/>
<dbReference type="Proteomes" id="UP000524404">
    <property type="component" value="Unassembled WGS sequence"/>
</dbReference>
<evidence type="ECO:0000313" key="2">
    <source>
        <dbReference type="Proteomes" id="UP000524404"/>
    </source>
</evidence>
<dbReference type="GO" id="GO:0008168">
    <property type="term" value="F:methyltransferase activity"/>
    <property type="evidence" value="ECO:0007669"/>
    <property type="project" value="UniProtKB-KW"/>
</dbReference>
<accession>A0A841EVP3</accession>
<dbReference type="EMBL" id="JACHKT010000014">
    <property type="protein sequence ID" value="MBB6003531.1"/>
    <property type="molecule type" value="Genomic_DNA"/>
</dbReference>
<dbReference type="RefSeq" id="WP_184134048.1">
    <property type="nucleotide sequence ID" value="NZ_JACHKT010000014.1"/>
</dbReference>
<gene>
    <name evidence="1" type="ORF">HNP25_002189</name>
</gene>
<protein>
    <submittedName>
        <fullName evidence="1">tRNA G26 N,N-dimethylase Trm1</fullName>
    </submittedName>
</protein>
<evidence type="ECO:0000313" key="1">
    <source>
        <dbReference type="EMBL" id="MBB6003531.1"/>
    </source>
</evidence>
<keyword evidence="1" id="KW-0808">Transferase</keyword>